<accession>A0AAW5JMF3</accession>
<name>A0AAW5JMF3_9FIRM</name>
<dbReference type="Proteomes" id="UP001204562">
    <property type="component" value="Unassembled WGS sequence"/>
</dbReference>
<gene>
    <name evidence="1" type="ORF">NE579_00765</name>
    <name evidence="2" type="ORF">NE579_01040</name>
</gene>
<organism evidence="2 3">
    <name type="scientific">Intestinimonas massiliensis</name>
    <name type="common">ex Afouda et al. 2020</name>
    <dbReference type="NCBI Taxonomy" id="1673721"/>
    <lineage>
        <taxon>Bacteria</taxon>
        <taxon>Bacillati</taxon>
        <taxon>Bacillota</taxon>
        <taxon>Clostridia</taxon>
        <taxon>Eubacteriales</taxon>
        <taxon>Intestinimonas</taxon>
    </lineage>
</organism>
<dbReference type="EMBL" id="JANFYS010000001">
    <property type="protein sequence ID" value="MCQ4768996.1"/>
    <property type="molecule type" value="Genomic_DNA"/>
</dbReference>
<dbReference type="AlphaFoldDB" id="A0AAW5JMF3"/>
<sequence length="88" mass="9921">MAENKTQTVPKEETELVHLERYGANHEDLFVCVNGKAYIVKRGVDVRVPKAVAEVIRHSRDEMENALARQDAKQQEFVDASRAQGLSV</sequence>
<proteinExistence type="predicted"/>
<protein>
    <submittedName>
        <fullName evidence="2">Uncharacterized protein</fullName>
    </submittedName>
</protein>
<evidence type="ECO:0000313" key="2">
    <source>
        <dbReference type="EMBL" id="MCQ4769049.1"/>
    </source>
</evidence>
<evidence type="ECO:0000313" key="1">
    <source>
        <dbReference type="EMBL" id="MCQ4768996.1"/>
    </source>
</evidence>
<comment type="caution">
    <text evidence="2">The sequence shown here is derived from an EMBL/GenBank/DDBJ whole genome shotgun (WGS) entry which is preliminary data.</text>
</comment>
<dbReference type="EMBL" id="JANFYS010000001">
    <property type="protein sequence ID" value="MCQ4769049.1"/>
    <property type="molecule type" value="Genomic_DNA"/>
</dbReference>
<evidence type="ECO:0000313" key="3">
    <source>
        <dbReference type="Proteomes" id="UP001204562"/>
    </source>
</evidence>
<dbReference type="RefSeq" id="WP_256302910.1">
    <property type="nucleotide sequence ID" value="NZ_JANFYS010000001.1"/>
</dbReference>
<reference evidence="2" key="1">
    <citation type="submission" date="2022-06" db="EMBL/GenBank/DDBJ databases">
        <title>Isolation of gut microbiota from human fecal samples.</title>
        <authorList>
            <person name="Pamer E.G."/>
            <person name="Barat B."/>
            <person name="Waligurski E."/>
            <person name="Medina S."/>
            <person name="Paddock L."/>
            <person name="Mostad J."/>
        </authorList>
    </citation>
    <scope>NUCLEOTIDE SEQUENCE</scope>
    <source>
        <strain evidence="2">DFI.9.91</strain>
    </source>
</reference>